<evidence type="ECO:0000313" key="2">
    <source>
        <dbReference type="WBParaSite" id="JU765_v2.g14463.t1"/>
    </source>
</evidence>
<dbReference type="Proteomes" id="UP000887576">
    <property type="component" value="Unplaced"/>
</dbReference>
<dbReference type="WBParaSite" id="JU765_v2.g14463.t1">
    <property type="protein sequence ID" value="JU765_v2.g14463.t1"/>
    <property type="gene ID" value="JU765_v2.g14463"/>
</dbReference>
<sequence length="137" mass="15975">MPTVRAIIKRAVDSSGPDASLQMQVIRRIMEDIYGGTWGVLIIKEPHLVSTSVHWTIPDHKHKDGSPAFCLHVEKGWQYNIFKTGNIDTDNRLTVEAIVRRLREGKQRPEKLTIEEFDRRITEAFRRRKLKNDWLIS</sequence>
<proteinExistence type="predicted"/>
<name>A0AC34QAJ0_9BILA</name>
<accession>A0AC34QAJ0</accession>
<evidence type="ECO:0000313" key="1">
    <source>
        <dbReference type="Proteomes" id="UP000887576"/>
    </source>
</evidence>
<organism evidence="1 2">
    <name type="scientific">Panagrolaimus sp. JU765</name>
    <dbReference type="NCBI Taxonomy" id="591449"/>
    <lineage>
        <taxon>Eukaryota</taxon>
        <taxon>Metazoa</taxon>
        <taxon>Ecdysozoa</taxon>
        <taxon>Nematoda</taxon>
        <taxon>Chromadorea</taxon>
        <taxon>Rhabditida</taxon>
        <taxon>Tylenchina</taxon>
        <taxon>Panagrolaimomorpha</taxon>
        <taxon>Panagrolaimoidea</taxon>
        <taxon>Panagrolaimidae</taxon>
        <taxon>Panagrolaimus</taxon>
    </lineage>
</organism>
<protein>
    <submittedName>
        <fullName evidence="2">DUF1801 domain-containing protein</fullName>
    </submittedName>
</protein>
<reference evidence="2" key="1">
    <citation type="submission" date="2022-11" db="UniProtKB">
        <authorList>
            <consortium name="WormBaseParasite"/>
        </authorList>
    </citation>
    <scope>IDENTIFICATION</scope>
</reference>